<proteinExistence type="predicted"/>
<organism evidence="1 2">
    <name type="scientific">Phytophthora sojae (strain P6497)</name>
    <name type="common">Soybean stem and root rot agent</name>
    <name type="synonym">Phytophthora megasperma f. sp. glycines</name>
    <dbReference type="NCBI Taxonomy" id="1094619"/>
    <lineage>
        <taxon>Eukaryota</taxon>
        <taxon>Sar</taxon>
        <taxon>Stramenopiles</taxon>
        <taxon>Oomycota</taxon>
        <taxon>Peronosporomycetes</taxon>
        <taxon>Peronosporales</taxon>
        <taxon>Peronosporaceae</taxon>
        <taxon>Phytophthora</taxon>
    </lineage>
</organism>
<dbReference type="AlphaFoldDB" id="G5AIF7"/>
<dbReference type="Proteomes" id="UP000002640">
    <property type="component" value="Unassembled WGS sequence"/>
</dbReference>
<accession>G5AIF7</accession>
<feature type="non-terminal residue" evidence="1">
    <location>
        <position position="1"/>
    </location>
</feature>
<evidence type="ECO:0000313" key="2">
    <source>
        <dbReference type="Proteomes" id="UP000002640"/>
    </source>
</evidence>
<dbReference type="KEGG" id="psoj:PHYSODRAFT_535902"/>
<gene>
    <name evidence="1" type="ORF">PHYSODRAFT_535902</name>
</gene>
<sequence>PDFFSTVTASIDAVLLAIWFTFSRKASQAFCSMGFVTARSSPTICATLQTPWALGRAASSPSRTCRCRTSARCGSQK</sequence>
<keyword evidence="2" id="KW-1185">Reference proteome</keyword>
<dbReference type="RefSeq" id="XP_009539858.1">
    <property type="nucleotide sequence ID" value="XM_009541563.1"/>
</dbReference>
<protein>
    <submittedName>
        <fullName evidence="1">Uncharacterized protein</fullName>
    </submittedName>
</protein>
<name>G5AIF7_PHYSP</name>
<dbReference type="GeneID" id="20662192"/>
<reference evidence="1 2" key="1">
    <citation type="journal article" date="2006" name="Science">
        <title>Phytophthora genome sequences uncover evolutionary origins and mechanisms of pathogenesis.</title>
        <authorList>
            <person name="Tyler B.M."/>
            <person name="Tripathy S."/>
            <person name="Zhang X."/>
            <person name="Dehal P."/>
            <person name="Jiang R.H."/>
            <person name="Aerts A."/>
            <person name="Arredondo F.D."/>
            <person name="Baxter L."/>
            <person name="Bensasson D."/>
            <person name="Beynon J.L."/>
            <person name="Chapman J."/>
            <person name="Damasceno C.M."/>
            <person name="Dorrance A.E."/>
            <person name="Dou D."/>
            <person name="Dickerman A.W."/>
            <person name="Dubchak I.L."/>
            <person name="Garbelotto M."/>
            <person name="Gijzen M."/>
            <person name="Gordon S.G."/>
            <person name="Govers F."/>
            <person name="Grunwald N.J."/>
            <person name="Huang W."/>
            <person name="Ivors K.L."/>
            <person name="Jones R.W."/>
            <person name="Kamoun S."/>
            <person name="Krampis K."/>
            <person name="Lamour K.H."/>
            <person name="Lee M.K."/>
            <person name="McDonald W.H."/>
            <person name="Medina M."/>
            <person name="Meijer H.J."/>
            <person name="Nordberg E.K."/>
            <person name="Maclean D.J."/>
            <person name="Ospina-Giraldo M.D."/>
            <person name="Morris P.F."/>
            <person name="Phuntumart V."/>
            <person name="Putnam N.H."/>
            <person name="Rash S."/>
            <person name="Rose J.K."/>
            <person name="Sakihama Y."/>
            <person name="Salamov A.A."/>
            <person name="Savidor A."/>
            <person name="Scheuring C.F."/>
            <person name="Smith B.M."/>
            <person name="Sobral B.W."/>
            <person name="Terry A."/>
            <person name="Torto-Alalibo T.A."/>
            <person name="Win J."/>
            <person name="Xu Z."/>
            <person name="Zhang H."/>
            <person name="Grigoriev I.V."/>
            <person name="Rokhsar D.S."/>
            <person name="Boore J.L."/>
        </authorList>
    </citation>
    <scope>NUCLEOTIDE SEQUENCE [LARGE SCALE GENOMIC DNA]</scope>
    <source>
        <strain evidence="1 2">P6497</strain>
    </source>
</reference>
<dbReference type="EMBL" id="JH159176">
    <property type="protein sequence ID" value="EGZ04658.1"/>
    <property type="molecule type" value="Genomic_DNA"/>
</dbReference>
<dbReference type="InParanoid" id="G5AIF7"/>
<evidence type="ECO:0000313" key="1">
    <source>
        <dbReference type="EMBL" id="EGZ04658.1"/>
    </source>
</evidence>